<dbReference type="InterPro" id="IPR006564">
    <property type="entry name" value="Znf_PMZ"/>
</dbReference>
<sequence length="630" mass="70709">MVWCSVMQASWCCGVGDAMVFGDSRLWWWRWDDGTSSGVQHMVAVCGNDGGRDEHIEVHSSIIEEFESRLAVGQTDVKDERRSINRKPVYQKPITRTKQDLKLGENGEESGSYRIFLYGKCWATAFSNDKFSAGHLATSRSEGTNSCLKKTGASTISLYNFVLKYEKAQENWLAKEKAEDTHCRHGKPPMIVKNNPLSNHAANVYTLNMYHKLEEGLVGSLSTTFELYEVGDSLVKFKASSHGPNSRVRQVVFDKHKCEVQCSCHKFETIGILCKHASKALDFMTVGFLPESYMKKRRTKNVRNRVPYNESGENGSGHVSKMVFVNQIMRSTHDTAMRCKVHEETRKMMNENLKSSTRHANSLFEKLNLDVPNTCDDLSIDDDNDKINEVVARNPLFVKSRGVTNARIRGHWDDKSKSTIIFRTLLKGKANQPASRETTGVSKVGSKLSYRNREAPIVPPHPPFARRAADKSDNKCEWDAEGSPRKKAKGKTHASIMGNDMIGQLFHRLSTFLEAFNKLVEWEKQAAREKGCEEAVSKFSHSVKGLALMDNNYQLHLSFIQEKAGLDNALEPGYATPVFFVPVVRKADELVGVDAKNSFGEQADELILQDATLGADLPHPAMRVPARTPP</sequence>
<dbReference type="PANTHER" id="PTHR47718:SF17">
    <property type="entry name" value="PROTEIN FAR1-RELATED SEQUENCE 5-LIKE"/>
    <property type="match status" value="1"/>
</dbReference>
<evidence type="ECO:0000313" key="8">
    <source>
        <dbReference type="Proteomes" id="UP000826271"/>
    </source>
</evidence>
<keyword evidence="2 4" id="KW-0863">Zinc-finger</keyword>
<feature type="compositionally biased region" description="Basic and acidic residues" evidence="5">
    <location>
        <begin position="467"/>
        <end position="484"/>
    </location>
</feature>
<dbReference type="GO" id="GO:0008270">
    <property type="term" value="F:zinc ion binding"/>
    <property type="evidence" value="ECO:0007669"/>
    <property type="project" value="UniProtKB-KW"/>
</dbReference>
<evidence type="ECO:0000256" key="1">
    <source>
        <dbReference type="ARBA" id="ARBA00022723"/>
    </source>
</evidence>
<dbReference type="SMART" id="SM00575">
    <property type="entry name" value="ZnF_PMZ"/>
    <property type="match status" value="1"/>
</dbReference>
<gene>
    <name evidence="7" type="ORF">BUALT_Bualt16G0060700</name>
</gene>
<accession>A0AAV6WFR7</accession>
<proteinExistence type="predicted"/>
<feature type="region of interest" description="Disordered" evidence="5">
    <location>
        <begin position="453"/>
        <end position="493"/>
    </location>
</feature>
<feature type="domain" description="SWIM-type" evidence="6">
    <location>
        <begin position="249"/>
        <end position="285"/>
    </location>
</feature>
<keyword evidence="3" id="KW-0862">Zinc</keyword>
<name>A0AAV6WFR7_9LAMI</name>
<dbReference type="EMBL" id="WHWC01000016">
    <property type="protein sequence ID" value="KAG8367327.1"/>
    <property type="molecule type" value="Genomic_DNA"/>
</dbReference>
<evidence type="ECO:0000313" key="7">
    <source>
        <dbReference type="EMBL" id="KAG8367327.1"/>
    </source>
</evidence>
<dbReference type="PROSITE" id="PS50966">
    <property type="entry name" value="ZF_SWIM"/>
    <property type="match status" value="1"/>
</dbReference>
<protein>
    <recommendedName>
        <fullName evidence="6">SWIM-type domain-containing protein</fullName>
    </recommendedName>
</protein>
<organism evidence="7 8">
    <name type="scientific">Buddleja alternifolia</name>
    <dbReference type="NCBI Taxonomy" id="168488"/>
    <lineage>
        <taxon>Eukaryota</taxon>
        <taxon>Viridiplantae</taxon>
        <taxon>Streptophyta</taxon>
        <taxon>Embryophyta</taxon>
        <taxon>Tracheophyta</taxon>
        <taxon>Spermatophyta</taxon>
        <taxon>Magnoliopsida</taxon>
        <taxon>eudicotyledons</taxon>
        <taxon>Gunneridae</taxon>
        <taxon>Pentapetalae</taxon>
        <taxon>asterids</taxon>
        <taxon>lamiids</taxon>
        <taxon>Lamiales</taxon>
        <taxon>Scrophulariaceae</taxon>
        <taxon>Buddlejeae</taxon>
        <taxon>Buddleja</taxon>
    </lineage>
</organism>
<keyword evidence="8" id="KW-1185">Reference proteome</keyword>
<evidence type="ECO:0000256" key="3">
    <source>
        <dbReference type="ARBA" id="ARBA00022833"/>
    </source>
</evidence>
<dbReference type="PANTHER" id="PTHR47718">
    <property type="entry name" value="OS01G0519700 PROTEIN"/>
    <property type="match status" value="1"/>
</dbReference>
<comment type="caution">
    <text evidence="7">The sequence shown here is derived from an EMBL/GenBank/DDBJ whole genome shotgun (WGS) entry which is preliminary data.</text>
</comment>
<reference evidence="7" key="1">
    <citation type="submission" date="2019-10" db="EMBL/GenBank/DDBJ databases">
        <authorList>
            <person name="Zhang R."/>
            <person name="Pan Y."/>
            <person name="Wang J."/>
            <person name="Ma R."/>
            <person name="Yu S."/>
        </authorList>
    </citation>
    <scope>NUCLEOTIDE SEQUENCE</scope>
    <source>
        <strain evidence="7">LA-IB0</strain>
        <tissue evidence="7">Leaf</tissue>
    </source>
</reference>
<evidence type="ECO:0000259" key="6">
    <source>
        <dbReference type="PROSITE" id="PS50966"/>
    </source>
</evidence>
<evidence type="ECO:0000256" key="5">
    <source>
        <dbReference type="SAM" id="MobiDB-lite"/>
    </source>
</evidence>
<dbReference type="AlphaFoldDB" id="A0AAV6WFR7"/>
<dbReference type="Proteomes" id="UP000826271">
    <property type="component" value="Unassembled WGS sequence"/>
</dbReference>
<evidence type="ECO:0000256" key="2">
    <source>
        <dbReference type="ARBA" id="ARBA00022771"/>
    </source>
</evidence>
<evidence type="ECO:0000256" key="4">
    <source>
        <dbReference type="PROSITE-ProRule" id="PRU00325"/>
    </source>
</evidence>
<keyword evidence="1" id="KW-0479">Metal-binding</keyword>
<dbReference type="InterPro" id="IPR007527">
    <property type="entry name" value="Znf_SWIM"/>
</dbReference>